<gene>
    <name evidence="10" type="ORF">SEMRO_1289_G259710.1</name>
</gene>
<dbReference type="InterPro" id="IPR037185">
    <property type="entry name" value="EmrE-like"/>
</dbReference>
<feature type="compositionally biased region" description="Low complexity" evidence="7">
    <location>
        <begin position="33"/>
        <end position="45"/>
    </location>
</feature>
<dbReference type="InterPro" id="IPR045324">
    <property type="entry name" value="Small_multidrug_res"/>
</dbReference>
<evidence type="ECO:0000256" key="3">
    <source>
        <dbReference type="ARBA" id="ARBA00022475"/>
    </source>
</evidence>
<evidence type="ECO:0000313" key="11">
    <source>
        <dbReference type="Proteomes" id="UP001153069"/>
    </source>
</evidence>
<keyword evidence="2" id="KW-0813">Transport</keyword>
<evidence type="ECO:0000256" key="5">
    <source>
        <dbReference type="ARBA" id="ARBA00022989"/>
    </source>
</evidence>
<feature type="chain" id="PRO_5040425366" evidence="9">
    <location>
        <begin position="28"/>
        <end position="250"/>
    </location>
</feature>
<dbReference type="Proteomes" id="UP001153069">
    <property type="component" value="Unassembled WGS sequence"/>
</dbReference>
<feature type="compositionally biased region" description="Polar residues" evidence="7">
    <location>
        <begin position="46"/>
        <end position="60"/>
    </location>
</feature>
<evidence type="ECO:0000256" key="1">
    <source>
        <dbReference type="ARBA" id="ARBA00004651"/>
    </source>
</evidence>
<feature type="transmembrane region" description="Helical" evidence="8">
    <location>
        <begin position="203"/>
        <end position="222"/>
    </location>
</feature>
<dbReference type="InterPro" id="IPR000390">
    <property type="entry name" value="Small_drug/metabolite_transptr"/>
</dbReference>
<dbReference type="SUPFAM" id="SSF103481">
    <property type="entry name" value="Multidrug resistance efflux transporter EmrE"/>
    <property type="match status" value="1"/>
</dbReference>
<keyword evidence="4 8" id="KW-0812">Transmembrane</keyword>
<dbReference type="EMBL" id="CAICTM010001287">
    <property type="protein sequence ID" value="CAB9522311.1"/>
    <property type="molecule type" value="Genomic_DNA"/>
</dbReference>
<reference evidence="10" key="1">
    <citation type="submission" date="2020-06" db="EMBL/GenBank/DDBJ databases">
        <authorList>
            <consortium name="Plant Systems Biology data submission"/>
        </authorList>
    </citation>
    <scope>NUCLEOTIDE SEQUENCE</scope>
    <source>
        <strain evidence="10">D6</strain>
    </source>
</reference>
<protein>
    <submittedName>
        <fullName evidence="10">Compound-resistance protein SugE</fullName>
    </submittedName>
</protein>
<evidence type="ECO:0000256" key="2">
    <source>
        <dbReference type="ARBA" id="ARBA00022448"/>
    </source>
</evidence>
<keyword evidence="9" id="KW-0732">Signal</keyword>
<dbReference type="GO" id="GO:0005886">
    <property type="term" value="C:plasma membrane"/>
    <property type="evidence" value="ECO:0007669"/>
    <property type="project" value="UniProtKB-SubCell"/>
</dbReference>
<evidence type="ECO:0000256" key="8">
    <source>
        <dbReference type="SAM" id="Phobius"/>
    </source>
</evidence>
<evidence type="ECO:0000256" key="4">
    <source>
        <dbReference type="ARBA" id="ARBA00022692"/>
    </source>
</evidence>
<dbReference type="Gene3D" id="1.10.3730.20">
    <property type="match status" value="1"/>
</dbReference>
<comment type="caution">
    <text evidence="10">The sequence shown here is derived from an EMBL/GenBank/DDBJ whole genome shotgun (WGS) entry which is preliminary data.</text>
</comment>
<feature type="signal peptide" evidence="9">
    <location>
        <begin position="1"/>
        <end position="27"/>
    </location>
</feature>
<dbReference type="AlphaFoldDB" id="A0A9N8HQH7"/>
<evidence type="ECO:0000256" key="9">
    <source>
        <dbReference type="SAM" id="SignalP"/>
    </source>
</evidence>
<proteinExistence type="predicted"/>
<evidence type="ECO:0000256" key="7">
    <source>
        <dbReference type="SAM" id="MobiDB-lite"/>
    </source>
</evidence>
<dbReference type="OrthoDB" id="195543at2759"/>
<organism evidence="10 11">
    <name type="scientific">Seminavis robusta</name>
    <dbReference type="NCBI Taxonomy" id="568900"/>
    <lineage>
        <taxon>Eukaryota</taxon>
        <taxon>Sar</taxon>
        <taxon>Stramenopiles</taxon>
        <taxon>Ochrophyta</taxon>
        <taxon>Bacillariophyta</taxon>
        <taxon>Bacillariophyceae</taxon>
        <taxon>Bacillariophycidae</taxon>
        <taxon>Naviculales</taxon>
        <taxon>Naviculaceae</taxon>
        <taxon>Seminavis</taxon>
    </lineage>
</organism>
<keyword evidence="3" id="KW-1003">Cell membrane</keyword>
<comment type="subcellular location">
    <subcellularLocation>
        <location evidence="1">Cell membrane</location>
        <topology evidence="1">Multi-pass membrane protein</topology>
    </subcellularLocation>
</comment>
<feature type="transmembrane region" description="Helical" evidence="8">
    <location>
        <begin position="229"/>
        <end position="247"/>
    </location>
</feature>
<dbReference type="Pfam" id="PF00893">
    <property type="entry name" value="Multi_Drug_Res"/>
    <property type="match status" value="1"/>
</dbReference>
<evidence type="ECO:0000256" key="6">
    <source>
        <dbReference type="ARBA" id="ARBA00023136"/>
    </source>
</evidence>
<name>A0A9N8HQH7_9STRA</name>
<sequence>MMLCRGDSLHQLLIVVLIGTMLQSAEAMASRMNPNNRLLPPQQQQHMTTLSPSQPRNPTFITSRQLAPQSAQHNEKVSSARKSPLFSANPAAAVTTAAATIPATSVAIPLKKRLLSIRGGAATAGFAVKGFIQSILDDVAASKTKSWIVLVCAILLETCASTLSKRARDTANVGLFGISVCLNLISLCGFCTCLAKLDVGVAYAVWAALGTVIVTTAGIFFFNEAMDPIKLVSLLLVIVGVVGLNLSDGH</sequence>
<feature type="region of interest" description="Disordered" evidence="7">
    <location>
        <begin position="33"/>
        <end position="60"/>
    </location>
</feature>
<keyword evidence="5 8" id="KW-1133">Transmembrane helix</keyword>
<keyword evidence="6 8" id="KW-0472">Membrane</keyword>
<dbReference type="PANTHER" id="PTHR30561:SF1">
    <property type="entry name" value="MULTIDRUG TRANSPORTER EMRE"/>
    <property type="match status" value="1"/>
</dbReference>
<accession>A0A9N8HQH7</accession>
<feature type="transmembrane region" description="Helical" evidence="8">
    <location>
        <begin position="175"/>
        <end position="197"/>
    </location>
</feature>
<keyword evidence="11" id="KW-1185">Reference proteome</keyword>
<evidence type="ECO:0000313" key="10">
    <source>
        <dbReference type="EMBL" id="CAB9522311.1"/>
    </source>
</evidence>
<dbReference type="PANTHER" id="PTHR30561">
    <property type="entry name" value="SMR FAMILY PROTON-DEPENDENT DRUG EFFLUX TRANSPORTER SUGE"/>
    <property type="match status" value="1"/>
</dbReference>
<dbReference type="GO" id="GO:0022857">
    <property type="term" value="F:transmembrane transporter activity"/>
    <property type="evidence" value="ECO:0007669"/>
    <property type="project" value="InterPro"/>
</dbReference>